<organism evidence="1">
    <name type="scientific">marine sediment metagenome</name>
    <dbReference type="NCBI Taxonomy" id="412755"/>
    <lineage>
        <taxon>unclassified sequences</taxon>
        <taxon>metagenomes</taxon>
        <taxon>ecological metagenomes</taxon>
    </lineage>
</organism>
<comment type="caution">
    <text evidence="1">The sequence shown here is derived from an EMBL/GenBank/DDBJ whole genome shotgun (WGS) entry which is preliminary data.</text>
</comment>
<accession>A0A0F9URJ5</accession>
<name>A0A0F9URJ5_9ZZZZ</name>
<dbReference type="SUPFAM" id="SSF109604">
    <property type="entry name" value="HD-domain/PDEase-like"/>
    <property type="match status" value="1"/>
</dbReference>
<reference evidence="1" key="1">
    <citation type="journal article" date="2015" name="Nature">
        <title>Complex archaea that bridge the gap between prokaryotes and eukaryotes.</title>
        <authorList>
            <person name="Spang A."/>
            <person name="Saw J.H."/>
            <person name="Jorgensen S.L."/>
            <person name="Zaremba-Niedzwiedzka K."/>
            <person name="Martijn J."/>
            <person name="Lind A.E."/>
            <person name="van Eijk R."/>
            <person name="Schleper C."/>
            <person name="Guy L."/>
            <person name="Ettema T.J."/>
        </authorList>
    </citation>
    <scope>NUCLEOTIDE SEQUENCE</scope>
</reference>
<dbReference type="EMBL" id="LAZR01000851">
    <property type="protein sequence ID" value="KKN56258.1"/>
    <property type="molecule type" value="Genomic_DNA"/>
</dbReference>
<gene>
    <name evidence="1" type="ORF">LCGC14_0574030</name>
</gene>
<proteinExistence type="predicted"/>
<protein>
    <recommendedName>
        <fullName evidence="2">HD domain-containing protein</fullName>
    </recommendedName>
</protein>
<dbReference type="Gene3D" id="1.10.3210.10">
    <property type="entry name" value="Hypothetical protein af1432"/>
    <property type="match status" value="1"/>
</dbReference>
<dbReference type="AlphaFoldDB" id="A0A0F9URJ5"/>
<evidence type="ECO:0000313" key="1">
    <source>
        <dbReference type="EMBL" id="KKN56258.1"/>
    </source>
</evidence>
<evidence type="ECO:0008006" key="2">
    <source>
        <dbReference type="Google" id="ProtNLM"/>
    </source>
</evidence>
<sequence length="195" mass="21654">MNKSINHIATFTGKSFDLLNPEPEMVCIEDIARSLAYQCRYTGHTRKFYSVAQHCALMAMNEDLPGDPMVKLLHDAAETYIGDIAKPWKNLLFVGNFGAPHLPAVPVKVFEAKIQDVIGLALGVALSHSAEVKESDIRMMATEVRDLMPVMPPGFVWGVDVSNPVEETIIPWLPDASEQIFLAVYQMLKLKRTGV</sequence>